<reference evidence="2 3" key="1">
    <citation type="submission" date="2016-10" db="EMBL/GenBank/DDBJ databases">
        <authorList>
            <person name="de Groot N.N."/>
        </authorList>
    </citation>
    <scope>NUCLEOTIDE SEQUENCE [LARGE SCALE GENOMIC DNA]</scope>
    <source>
        <strain evidence="2 3">AA1</strain>
    </source>
</reference>
<evidence type="ECO:0000313" key="3">
    <source>
        <dbReference type="Proteomes" id="UP000198870"/>
    </source>
</evidence>
<dbReference type="RefSeq" id="WP_092211263.1">
    <property type="nucleotide sequence ID" value="NZ_FMUX01000009.1"/>
</dbReference>
<dbReference type="Pfam" id="PF12358">
    <property type="entry name" value="DUF3644"/>
    <property type="match status" value="1"/>
</dbReference>
<dbReference type="Proteomes" id="UP000198870">
    <property type="component" value="Unassembled WGS sequence"/>
</dbReference>
<feature type="domain" description="DUF3644" evidence="1">
    <location>
        <begin position="14"/>
        <end position="197"/>
    </location>
</feature>
<protein>
    <recommendedName>
        <fullName evidence="1">DUF3644 domain-containing protein</fullName>
    </recommendedName>
</protein>
<name>A0A1G5G420_9BACT</name>
<dbReference type="STRING" id="419481.SAMN05216233_109204"/>
<evidence type="ECO:0000313" key="2">
    <source>
        <dbReference type="EMBL" id="SCY46252.1"/>
    </source>
</evidence>
<dbReference type="AlphaFoldDB" id="A0A1G5G420"/>
<proteinExistence type="predicted"/>
<evidence type="ECO:0000259" key="1">
    <source>
        <dbReference type="Pfam" id="PF12358"/>
    </source>
</evidence>
<keyword evidence="3" id="KW-1185">Reference proteome</keyword>
<organism evidence="2 3">
    <name type="scientific">Desulfoluna spongiiphila</name>
    <dbReference type="NCBI Taxonomy" id="419481"/>
    <lineage>
        <taxon>Bacteria</taxon>
        <taxon>Pseudomonadati</taxon>
        <taxon>Thermodesulfobacteriota</taxon>
        <taxon>Desulfobacteria</taxon>
        <taxon>Desulfobacterales</taxon>
        <taxon>Desulfolunaceae</taxon>
        <taxon>Desulfoluna</taxon>
    </lineage>
</organism>
<accession>A0A1G5G420</accession>
<dbReference type="EMBL" id="FMUX01000009">
    <property type="protein sequence ID" value="SCY46252.1"/>
    <property type="molecule type" value="Genomic_DNA"/>
</dbReference>
<dbReference type="InterPro" id="IPR022104">
    <property type="entry name" value="DUF3644"/>
</dbReference>
<dbReference type="OrthoDB" id="1551227at2"/>
<gene>
    <name evidence="2" type="ORF">SAMN05216233_109204</name>
</gene>
<sequence>MAKRNRKVGSIKIELITKSKEAMLTAVQIFNNPNIQFKSESFIVLSNIAWTYLLHAYYRSKNVEYRYFEQHGARRKFDKTKRGAYKFWELERCLSDDACPIDRITISNLKFLIGLRHEIEHQMTSRIDNYLSARFQACCLNYNSYIKSLFNDKQGIDKYLSFSLQFSSIKEEHAKQLKQFSDLPENISAYINGYDSSLPDEEYNDMRYSYRVLYVPKSVNHKGQADKVIEFLPANSPEAEKLNKEYVLIKEKEKPKYLPGEVIKLMQHDGYILFKQYQHTLFWKSIEAKKKGKGYGVQVAKTWYWYESWINVVREHCKKNATQYGKNS</sequence>